<gene>
    <name evidence="1" type="ORF">OB236_11160</name>
</gene>
<keyword evidence="2" id="KW-1185">Reference proteome</keyword>
<sequence>MYYATPWTPDPHFQSYFRPLNDYPVYPIRSNYGQSNYNPYAQPVVPFLRYESVSPQKSACISSAEVELNQAFRTLWEQHVAWTRMLIISIAESLSDEALVTKRLLRNPPDMANVFKHYYGEEIATRFSGLFREHLVLAAQLVKAAKAGNSRAAAEAEKNWYANADEIAAFLNSINPNWPKADLRNMLHEHLRMTKDQAVFRLSKKYKSDIATYDQIEKQALEMADAFTNGIVKQFPNHF</sequence>
<evidence type="ECO:0000313" key="1">
    <source>
        <dbReference type="EMBL" id="MCU6792678.1"/>
    </source>
</evidence>
<evidence type="ECO:0000313" key="2">
    <source>
        <dbReference type="Proteomes" id="UP001652445"/>
    </source>
</evidence>
<proteinExistence type="predicted"/>
<dbReference type="RefSeq" id="WP_262684057.1">
    <property type="nucleotide sequence ID" value="NZ_JAOQIO010000034.1"/>
</dbReference>
<reference evidence="1 2" key="1">
    <citation type="submission" date="2022-09" db="EMBL/GenBank/DDBJ databases">
        <authorList>
            <person name="Han X.L."/>
            <person name="Wang Q."/>
            <person name="Lu T."/>
        </authorList>
    </citation>
    <scope>NUCLEOTIDE SEQUENCE [LARGE SCALE GENOMIC DNA]</scope>
    <source>
        <strain evidence="1 2">WQ 127069</strain>
    </source>
</reference>
<comment type="caution">
    <text evidence="1">The sequence shown here is derived from an EMBL/GenBank/DDBJ whole genome shotgun (WGS) entry which is preliminary data.</text>
</comment>
<name>A0ABT2UDF6_9BACL</name>
<accession>A0ABT2UDF6</accession>
<dbReference type="Proteomes" id="UP001652445">
    <property type="component" value="Unassembled WGS sequence"/>
</dbReference>
<organism evidence="1 2">
    <name type="scientific">Paenibacillus baimaensis</name>
    <dbReference type="NCBI Taxonomy" id="2982185"/>
    <lineage>
        <taxon>Bacteria</taxon>
        <taxon>Bacillati</taxon>
        <taxon>Bacillota</taxon>
        <taxon>Bacilli</taxon>
        <taxon>Bacillales</taxon>
        <taxon>Paenibacillaceae</taxon>
        <taxon>Paenibacillus</taxon>
    </lineage>
</organism>
<dbReference type="EMBL" id="JAOQIO010000034">
    <property type="protein sequence ID" value="MCU6792678.1"/>
    <property type="molecule type" value="Genomic_DNA"/>
</dbReference>
<protein>
    <submittedName>
        <fullName evidence="1">LysM peptidoglycan-binding domain-containing protein</fullName>
    </submittedName>
</protein>